<proteinExistence type="predicted"/>
<keyword evidence="2" id="KW-1185">Reference proteome</keyword>
<evidence type="ECO:0000313" key="1">
    <source>
        <dbReference type="EMBL" id="PVD28761.1"/>
    </source>
</evidence>
<comment type="caution">
    <text evidence="1">The sequence shown here is derived from an EMBL/GenBank/DDBJ whole genome shotgun (WGS) entry which is preliminary data.</text>
</comment>
<reference evidence="1 2" key="1">
    <citation type="submission" date="2018-04" db="EMBL/GenBank/DDBJ databases">
        <title>The genome of golden apple snail Pomacea canaliculata provides insight into stress tolerance and invasive adaptation.</title>
        <authorList>
            <person name="Liu C."/>
            <person name="Liu B."/>
            <person name="Ren Y."/>
            <person name="Zhang Y."/>
            <person name="Wang H."/>
            <person name="Li S."/>
            <person name="Jiang F."/>
            <person name="Yin L."/>
            <person name="Zhang G."/>
            <person name="Qian W."/>
            <person name="Fan W."/>
        </authorList>
    </citation>
    <scope>NUCLEOTIDE SEQUENCE [LARGE SCALE GENOMIC DNA]</scope>
    <source>
        <strain evidence="1">SZHN2017</strain>
        <tissue evidence="1">Muscle</tissue>
    </source>
</reference>
<dbReference type="EMBL" id="PZQS01000006">
    <property type="protein sequence ID" value="PVD28761.1"/>
    <property type="molecule type" value="Genomic_DNA"/>
</dbReference>
<dbReference type="Proteomes" id="UP000245119">
    <property type="component" value="Linkage Group LG6"/>
</dbReference>
<gene>
    <name evidence="1" type="ORF">C0Q70_11356</name>
</gene>
<dbReference type="OrthoDB" id="6052814at2759"/>
<sequence length="292" mass="32902">MANYSLRSQLELVAPLNKSIQDSREATCAKLQVQPPLICLCERESISYANDTVMVGFAEVLVGLINARLRKGFPRHDQPSRFSGCSQVVGVSFSEVKMRHVSNRKVITMELVMTLEGSNERITRRALMVVWDLDKIAKVDFRLTKFSNTIENEAEMLSSASLEPQIEALCQIKVDLLSHTAAEKTLLQRLKQTKHFGVKPAVIHMHDNCLYLVLRDFGDSVSVHTSNICRDRQYDVMLHLSLVNMAALVPLPIYASVGHAQTAFLVVIVKISYTMTTFAYKLHPDFNVSYDK</sequence>
<protein>
    <submittedName>
        <fullName evidence="1">Uncharacterized protein</fullName>
    </submittedName>
</protein>
<accession>A0A2T7P5S6</accession>
<dbReference type="AlphaFoldDB" id="A0A2T7P5S6"/>
<evidence type="ECO:0000313" key="2">
    <source>
        <dbReference type="Proteomes" id="UP000245119"/>
    </source>
</evidence>
<organism evidence="1 2">
    <name type="scientific">Pomacea canaliculata</name>
    <name type="common">Golden apple snail</name>
    <dbReference type="NCBI Taxonomy" id="400727"/>
    <lineage>
        <taxon>Eukaryota</taxon>
        <taxon>Metazoa</taxon>
        <taxon>Spiralia</taxon>
        <taxon>Lophotrochozoa</taxon>
        <taxon>Mollusca</taxon>
        <taxon>Gastropoda</taxon>
        <taxon>Caenogastropoda</taxon>
        <taxon>Architaenioglossa</taxon>
        <taxon>Ampullarioidea</taxon>
        <taxon>Ampullariidae</taxon>
        <taxon>Pomacea</taxon>
    </lineage>
</organism>
<name>A0A2T7P5S6_POMCA</name>